<proteinExistence type="predicted"/>
<evidence type="ECO:0008006" key="3">
    <source>
        <dbReference type="Google" id="ProtNLM"/>
    </source>
</evidence>
<protein>
    <recommendedName>
        <fullName evidence="3">MarR family transcriptional regulator</fullName>
    </recommendedName>
</protein>
<evidence type="ECO:0000313" key="1">
    <source>
        <dbReference type="EMBL" id="KWK79414.1"/>
    </source>
</evidence>
<evidence type="ECO:0000313" key="2">
    <source>
        <dbReference type="Proteomes" id="UP000065504"/>
    </source>
</evidence>
<dbReference type="EMBL" id="LPLU01000048">
    <property type="protein sequence ID" value="KWK79414.1"/>
    <property type="molecule type" value="Genomic_DNA"/>
</dbReference>
<organism evidence="1 2">
    <name type="scientific">Burkholderia ubonensis</name>
    <dbReference type="NCBI Taxonomy" id="101571"/>
    <lineage>
        <taxon>Bacteria</taxon>
        <taxon>Pseudomonadati</taxon>
        <taxon>Pseudomonadota</taxon>
        <taxon>Betaproteobacteria</taxon>
        <taxon>Burkholderiales</taxon>
        <taxon>Burkholderiaceae</taxon>
        <taxon>Burkholderia</taxon>
        <taxon>Burkholderia cepacia complex</taxon>
    </lineage>
</organism>
<accession>A0A125JTV1</accession>
<dbReference type="InterPro" id="IPR036388">
    <property type="entry name" value="WH-like_DNA-bd_sf"/>
</dbReference>
<dbReference type="Proteomes" id="UP000065504">
    <property type="component" value="Unassembled WGS sequence"/>
</dbReference>
<dbReference type="InterPro" id="IPR036390">
    <property type="entry name" value="WH_DNA-bd_sf"/>
</dbReference>
<comment type="caution">
    <text evidence="1">The sequence shown here is derived from an EMBL/GenBank/DDBJ whole genome shotgun (WGS) entry which is preliminary data.</text>
</comment>
<dbReference type="RefSeq" id="WP_060233890.1">
    <property type="nucleotide sequence ID" value="NZ_LPLS01000074.1"/>
</dbReference>
<name>A0A125JTV1_9BURK</name>
<dbReference type="Gene3D" id="1.10.10.10">
    <property type="entry name" value="Winged helix-like DNA-binding domain superfamily/Winged helix DNA-binding domain"/>
    <property type="match status" value="1"/>
</dbReference>
<dbReference type="Pfam" id="PF13412">
    <property type="entry name" value="HTH_24"/>
    <property type="match status" value="1"/>
</dbReference>
<dbReference type="SUPFAM" id="SSF46785">
    <property type="entry name" value="Winged helix' DNA-binding domain"/>
    <property type="match status" value="1"/>
</dbReference>
<dbReference type="AlphaFoldDB" id="A0A125JTV1"/>
<sequence>MAERKMSLAQRRICECLQKNPGLVQRELAKKLGITVEGIKKTVRHLIAGGYVKRGRRDRKGALLSLTGKPFPPSSECIPTHVKRQLAIDIGMSALLPAMRAMVDVGRVAA</sequence>
<reference evidence="1 2" key="1">
    <citation type="submission" date="2015-11" db="EMBL/GenBank/DDBJ databases">
        <title>Expanding the genomic diversity of Burkholderia species for the development of highly accurate diagnostics.</title>
        <authorList>
            <person name="Sahl J."/>
            <person name="Keim P."/>
            <person name="Wagner D."/>
        </authorList>
    </citation>
    <scope>NUCLEOTIDE SEQUENCE [LARGE SCALE GENOMIC DNA]</scope>
    <source>
        <strain evidence="1 2">MSMB782WGS</strain>
    </source>
</reference>
<gene>
    <name evidence="1" type="ORF">WM16_07680</name>
</gene>